<organism evidence="1 2">
    <name type="scientific">Vicia faba</name>
    <name type="common">Broad bean</name>
    <name type="synonym">Faba vulgaris</name>
    <dbReference type="NCBI Taxonomy" id="3906"/>
    <lineage>
        <taxon>Eukaryota</taxon>
        <taxon>Viridiplantae</taxon>
        <taxon>Streptophyta</taxon>
        <taxon>Embryophyta</taxon>
        <taxon>Tracheophyta</taxon>
        <taxon>Spermatophyta</taxon>
        <taxon>Magnoliopsida</taxon>
        <taxon>eudicotyledons</taxon>
        <taxon>Gunneridae</taxon>
        <taxon>Pentapetalae</taxon>
        <taxon>rosids</taxon>
        <taxon>fabids</taxon>
        <taxon>Fabales</taxon>
        <taxon>Fabaceae</taxon>
        <taxon>Papilionoideae</taxon>
        <taxon>50 kb inversion clade</taxon>
        <taxon>NPAAA clade</taxon>
        <taxon>Hologalegina</taxon>
        <taxon>IRL clade</taxon>
        <taxon>Fabeae</taxon>
        <taxon>Vicia</taxon>
    </lineage>
</organism>
<proteinExistence type="predicted"/>
<dbReference type="Proteomes" id="UP001157006">
    <property type="component" value="Chromosome 3"/>
</dbReference>
<sequence>MLQIEVLGGGGKVCVKDDEVLWDRFGFLRCRVAGHNFGVWIATHDQDDEETSAVSDNEEAPTYPPYQIPYKVTEATSSQDDLHICTVTVNQSVVQPVQYVPR</sequence>
<reference evidence="1 2" key="1">
    <citation type="submission" date="2023-01" db="EMBL/GenBank/DDBJ databases">
        <authorList>
            <person name="Kreplak J."/>
        </authorList>
    </citation>
    <scope>NUCLEOTIDE SEQUENCE [LARGE SCALE GENOMIC DNA]</scope>
</reference>
<name>A0AAV1A3Q7_VICFA</name>
<protein>
    <submittedName>
        <fullName evidence="1">Uncharacterized protein</fullName>
    </submittedName>
</protein>
<dbReference type="EMBL" id="OX451738">
    <property type="protein sequence ID" value="CAI8604946.1"/>
    <property type="molecule type" value="Genomic_DNA"/>
</dbReference>
<gene>
    <name evidence="1" type="ORF">VFH_III158600</name>
</gene>
<accession>A0AAV1A3Q7</accession>
<keyword evidence="2" id="KW-1185">Reference proteome</keyword>
<dbReference type="AlphaFoldDB" id="A0AAV1A3Q7"/>
<evidence type="ECO:0000313" key="1">
    <source>
        <dbReference type="EMBL" id="CAI8604946.1"/>
    </source>
</evidence>
<evidence type="ECO:0000313" key="2">
    <source>
        <dbReference type="Proteomes" id="UP001157006"/>
    </source>
</evidence>